<dbReference type="AlphaFoldDB" id="A0A2G4F126"/>
<evidence type="ECO:0000313" key="1">
    <source>
        <dbReference type="EMBL" id="PHX55456.1"/>
    </source>
</evidence>
<organism evidence="1 2">
    <name type="scientific">Tychonema bourrellyi FEM_GT703</name>
    <dbReference type="NCBI Taxonomy" id="2040638"/>
    <lineage>
        <taxon>Bacteria</taxon>
        <taxon>Bacillati</taxon>
        <taxon>Cyanobacteriota</taxon>
        <taxon>Cyanophyceae</taxon>
        <taxon>Oscillatoriophycideae</taxon>
        <taxon>Oscillatoriales</taxon>
        <taxon>Microcoleaceae</taxon>
        <taxon>Tychonema</taxon>
    </lineage>
</organism>
<sequence length="99" mass="10614">MEYLIAAILFGMLIWAGLEIVQTIKSWDMNATETHRKIQAGMVKETAYGQFGGDAVEGASHAIENTLHASQCSAQTADCEVSAGAIGPTVEGLMHLMHH</sequence>
<comment type="caution">
    <text evidence="1">The sequence shown here is derived from an EMBL/GenBank/DDBJ whole genome shotgun (WGS) entry which is preliminary data.</text>
</comment>
<name>A0A2G4F126_9CYAN</name>
<protein>
    <submittedName>
        <fullName evidence="1">Uncharacterized protein</fullName>
    </submittedName>
</protein>
<dbReference type="EMBL" id="NXIB02000052">
    <property type="protein sequence ID" value="PHX55456.1"/>
    <property type="molecule type" value="Genomic_DNA"/>
</dbReference>
<keyword evidence="2" id="KW-1185">Reference proteome</keyword>
<proteinExistence type="predicted"/>
<dbReference type="RefSeq" id="WP_096830119.1">
    <property type="nucleotide sequence ID" value="NZ_NXIB02000052.1"/>
</dbReference>
<dbReference type="OrthoDB" id="9876196at2"/>
<gene>
    <name evidence="1" type="ORF">CP500_010780</name>
</gene>
<reference evidence="1" key="1">
    <citation type="submission" date="2017-10" db="EMBL/GenBank/DDBJ databases">
        <title>Draft genome sequence of the planktic cyanobacteria Tychonema bourrellyi isolated from alpine lentic freshwater.</title>
        <authorList>
            <person name="Tett A."/>
            <person name="Armanini F."/>
            <person name="Asnicar F."/>
            <person name="Boscaini A."/>
            <person name="Pasolli E."/>
            <person name="Zolfo M."/>
            <person name="Donati C."/>
            <person name="Salmaso N."/>
            <person name="Segata N."/>
        </authorList>
    </citation>
    <scope>NUCLEOTIDE SEQUENCE</scope>
    <source>
        <strain evidence="1">FEM_GT703</strain>
    </source>
</reference>
<dbReference type="Proteomes" id="UP000226442">
    <property type="component" value="Unassembled WGS sequence"/>
</dbReference>
<accession>A0A2G4F126</accession>
<evidence type="ECO:0000313" key="2">
    <source>
        <dbReference type="Proteomes" id="UP000226442"/>
    </source>
</evidence>